<keyword evidence="1" id="KW-0812">Transmembrane</keyword>
<dbReference type="Proteomes" id="UP001332243">
    <property type="component" value="Unassembled WGS sequence"/>
</dbReference>
<proteinExistence type="predicted"/>
<comment type="caution">
    <text evidence="3">The sequence shown here is derived from an EMBL/GenBank/DDBJ whole genome shotgun (WGS) entry which is preliminary data.</text>
</comment>
<evidence type="ECO:0000313" key="3">
    <source>
        <dbReference type="EMBL" id="MEE6261206.1"/>
    </source>
</evidence>
<dbReference type="PROSITE" id="PS51318">
    <property type="entry name" value="TAT"/>
    <property type="match status" value="1"/>
</dbReference>
<accession>A0ABU7RXJ4</accession>
<evidence type="ECO:0000256" key="1">
    <source>
        <dbReference type="SAM" id="Phobius"/>
    </source>
</evidence>
<dbReference type="EMBL" id="JAZGQK010000019">
    <property type="protein sequence ID" value="MEE6261206.1"/>
    <property type="molecule type" value="Genomic_DNA"/>
</dbReference>
<keyword evidence="1" id="KW-0472">Membrane</keyword>
<reference evidence="3 4" key="1">
    <citation type="submission" date="2024-01" db="EMBL/GenBank/DDBJ databases">
        <title>Genome insights into Plantactinospora sonchi sp. nov.</title>
        <authorList>
            <person name="Wang L."/>
        </authorList>
    </citation>
    <scope>NUCLEOTIDE SEQUENCE [LARGE SCALE GENOMIC DNA]</scope>
    <source>
        <strain evidence="3 4">NEAU-QY2</strain>
    </source>
</reference>
<feature type="signal peptide" evidence="2">
    <location>
        <begin position="1"/>
        <end position="31"/>
    </location>
</feature>
<evidence type="ECO:0008006" key="5">
    <source>
        <dbReference type="Google" id="ProtNLM"/>
    </source>
</evidence>
<dbReference type="RefSeq" id="WP_331216316.1">
    <property type="nucleotide sequence ID" value="NZ_JAZGQK010000019.1"/>
</dbReference>
<keyword evidence="4" id="KW-1185">Reference proteome</keyword>
<sequence>MTTVRAGLLRAGGAALLAVGAVAMAGAPSYAAGAGTDLELSVAGTRLAANAPDKEGWVKVTNNGTDTPESLTIFVDTSKVDYDKAVVIPVVEDCGATGPRPELWDCEVPKAEIPGPGQTAEFPLVLFRRMPDVGAYSAPVTFTIESPGDSSGDDNSRTVDVTFTEEGGVDLGVLVPDVKDRQATPAAAAGTPLRAGDTTSLLGYVTNWGDAVAVGVKMTVRLPERVTFAEVEPDCDYSADNRVATCEYPEVVLDANPELGHDLAARFWWPVTVDADVTGPVTLPDGSWTVQALRQEPVGSPAARRAAPELPENVTMVNVGEAGVTEVDASDNSDGFAVVVSDGAGDGGGGGAGEGDGGGLPVTGVQAGLTGGVGLAVVAAGVLMFVASRRRRVVLVTPGDEKSDA</sequence>
<organism evidence="3 4">
    <name type="scientific">Plantactinospora sonchi</name>
    <dbReference type="NCBI Taxonomy" id="1544735"/>
    <lineage>
        <taxon>Bacteria</taxon>
        <taxon>Bacillati</taxon>
        <taxon>Actinomycetota</taxon>
        <taxon>Actinomycetes</taxon>
        <taxon>Micromonosporales</taxon>
        <taxon>Micromonosporaceae</taxon>
        <taxon>Plantactinospora</taxon>
    </lineage>
</organism>
<evidence type="ECO:0000256" key="2">
    <source>
        <dbReference type="SAM" id="SignalP"/>
    </source>
</evidence>
<name>A0ABU7RXJ4_9ACTN</name>
<keyword evidence="1" id="KW-1133">Transmembrane helix</keyword>
<feature type="transmembrane region" description="Helical" evidence="1">
    <location>
        <begin position="367"/>
        <end position="387"/>
    </location>
</feature>
<protein>
    <recommendedName>
        <fullName evidence="5">Cell wall anchor protein</fullName>
    </recommendedName>
</protein>
<feature type="chain" id="PRO_5046316553" description="Cell wall anchor protein" evidence="2">
    <location>
        <begin position="32"/>
        <end position="405"/>
    </location>
</feature>
<evidence type="ECO:0000313" key="4">
    <source>
        <dbReference type="Proteomes" id="UP001332243"/>
    </source>
</evidence>
<dbReference type="InterPro" id="IPR006311">
    <property type="entry name" value="TAT_signal"/>
</dbReference>
<gene>
    <name evidence="3" type="ORF">V1633_22245</name>
</gene>
<keyword evidence="2" id="KW-0732">Signal</keyword>